<keyword evidence="2" id="KW-1185">Reference proteome</keyword>
<sequence>MNVGAQVQLSVLQRGVTRRLIECFASGGNNLGGAMTSGSANAAACWSSSSSSAAPISLFLESAAFPVAAVPPVISSCRDPTNATAGRILLSPLRATFELVERTSNNDDSQVVPLVGSNTLSSLYVRWNMTFSVATSAWYALCVLDYELQRILAANSTTTASSSLPLPAATLDGIVPAVLSRSTGGSQSSVWSLGSTVLGDVSAVPHYKRAGLLFPLFPNTTASTAVVTGLTATSAFEQSLLNATVSLDDQLVARDANVTFLINQSQGLSSQDQWIFSTTLSSPNASPSCQSSLLTGNSTVKWAASRVSSPEVNVSSVTDAAASISSVKVVFEGFATAAPKWNLCLIPSIASAATSDITAAIWQTLASSVWQTEPQWSSSAALMNSSSSSAVVLGGALQQLNRTRSSATKTTTPWWAVHPIVPTSAFGPTRVLSSPPSTQQLIFAIGTNISVCLSGGRNIEHSEDLVYAVPTDASCGPGSSSAEQVGIRLSPSPANLARESNCSSAAGSEMGRSFYFDSSALFSMTPVETSALLAPSIGTSSSTQFTLTLNASQLLPQYNSTLGLRLCFYSPTTLQLLETATASPQPLSINGTTSSLRLTRAVIDWSADPFVEQQFFASGFGLRVASSTASAGELLPAVVEMPGRTFSTSWTLPVLSSLQWFNVSARSSMSLRILLRSSRIDLCQFMDCSSSSVTLGETTDVVSTMLCGNNSSVISDKSIVTVLPSSLNRTHVVFPAGSLVHGYGVLCWDVSATTTQGAASLATTSTFLASPWATFTPFSTAGFTQKLWPGAGNLPTAKATSLNRFDFTTSSILLLPSANDTSPEASLLYSTDVLVPCTNTTSTPPQLVDDLIAPDLFFNVTAVNSTCIDLYRAKVSNVYADLHVCLLPGLQVFTAGGVEHNTAPLKPWASVAFLPSVVSSLIAPSVFTTIRGSVNVTIQDLVGYNWMMNNLTTTASPLSATLVPCADQLNSGSSTSTFRSAVNTSAFTIQPRNDSSSLFGSWNVAFNAEPTPSGTVSLCFYTPDSRMPALPSSSSIDGVSVTSYSSAALQQDRLFYAGDITVDPLLQTALPIGSSCDVATNYTVYGARSVGAAGVLLIKLDERNNNKDLLKFSTGLVNATSACIAAGVALSRRYVSNSTLGIYVTTISVAVTSAASLSNRTFFLPSHTMSQRGYYGVCYIGPSGDVYSFEAPVILRLRPFAAAVAIPAVALGIYGAVISNVSTTVVSSVDGSLLTTVNKVVKIFSGVATPFNILGGGVDPALDTIYIVPKDLPCQMSNMVDSTGYGVWATNGSNALVVNTTTSLVGSVWYRATLAPNSDAYLYAMCVQQTGVPLPATSSVS</sequence>
<reference evidence="2" key="1">
    <citation type="submission" date="2015-09" db="EMBL/GenBank/DDBJ databases">
        <authorList>
            <consortium name="Pathogen Informatics"/>
        </authorList>
    </citation>
    <scope>NUCLEOTIDE SEQUENCE [LARGE SCALE GENOMIC DNA]</scope>
    <source>
        <strain evidence="2">Lake Konstanz</strain>
    </source>
</reference>
<evidence type="ECO:0000313" key="2">
    <source>
        <dbReference type="Proteomes" id="UP000051952"/>
    </source>
</evidence>
<gene>
    <name evidence="1" type="ORF">BSAL_20610</name>
</gene>
<dbReference type="EMBL" id="CYKH01001726">
    <property type="protein sequence ID" value="CUG89347.1"/>
    <property type="molecule type" value="Genomic_DNA"/>
</dbReference>
<name>A0A0S4JLH8_BODSA</name>
<organism evidence="1 2">
    <name type="scientific">Bodo saltans</name>
    <name type="common">Flagellated protozoan</name>
    <dbReference type="NCBI Taxonomy" id="75058"/>
    <lineage>
        <taxon>Eukaryota</taxon>
        <taxon>Discoba</taxon>
        <taxon>Euglenozoa</taxon>
        <taxon>Kinetoplastea</taxon>
        <taxon>Metakinetoplastina</taxon>
        <taxon>Eubodonida</taxon>
        <taxon>Bodonidae</taxon>
        <taxon>Bodo</taxon>
    </lineage>
</organism>
<feature type="non-terminal residue" evidence="1">
    <location>
        <position position="1341"/>
    </location>
</feature>
<dbReference type="Proteomes" id="UP000051952">
    <property type="component" value="Unassembled WGS sequence"/>
</dbReference>
<protein>
    <submittedName>
        <fullName evidence="1">Uncharacterized protein</fullName>
    </submittedName>
</protein>
<dbReference type="VEuPathDB" id="TriTrypDB:BSAL_20610"/>
<proteinExistence type="predicted"/>
<evidence type="ECO:0000313" key="1">
    <source>
        <dbReference type="EMBL" id="CUG89347.1"/>
    </source>
</evidence>
<accession>A0A0S4JLH8</accession>